<dbReference type="PROSITE" id="PS00375">
    <property type="entry name" value="UDPGT"/>
    <property type="match status" value="1"/>
</dbReference>
<dbReference type="PANTHER" id="PTHR48044">
    <property type="entry name" value="GLYCOSYLTRANSFERASE"/>
    <property type="match status" value="1"/>
</dbReference>
<evidence type="ECO:0000259" key="5">
    <source>
        <dbReference type="Pfam" id="PF26168"/>
    </source>
</evidence>
<protein>
    <recommendedName>
        <fullName evidence="4">Glycosyltransferase</fullName>
        <ecNumber evidence="4">2.4.1.-</ecNumber>
    </recommendedName>
</protein>
<dbReference type="Pfam" id="PF26168">
    <property type="entry name" value="Glyco_transf_N"/>
    <property type="match status" value="1"/>
</dbReference>
<proteinExistence type="inferred from homology"/>
<keyword evidence="3" id="KW-0328">Glycosyltransferase</keyword>
<dbReference type="AlphaFoldDB" id="A0ABD3IVF6"/>
<dbReference type="EMBL" id="JBJKBG010000010">
    <property type="protein sequence ID" value="KAL3718895.1"/>
    <property type="molecule type" value="Genomic_DNA"/>
</dbReference>
<dbReference type="InterPro" id="IPR002213">
    <property type="entry name" value="UDP_glucos_trans"/>
</dbReference>
<keyword evidence="2 3" id="KW-0808">Transferase</keyword>
<feature type="domain" description="Glycosyltransferase N-terminal" evidence="5">
    <location>
        <begin position="8"/>
        <end position="235"/>
    </location>
</feature>
<dbReference type="Pfam" id="PF00201">
    <property type="entry name" value="UDPGT"/>
    <property type="match status" value="1"/>
</dbReference>
<dbReference type="InterPro" id="IPR035595">
    <property type="entry name" value="UDP_glycos_trans_CS"/>
</dbReference>
<dbReference type="FunFam" id="3.40.50.2000:FF:000060">
    <property type="entry name" value="Glycosyltransferase"/>
    <property type="match status" value="1"/>
</dbReference>
<evidence type="ECO:0000256" key="2">
    <source>
        <dbReference type="ARBA" id="ARBA00022679"/>
    </source>
</evidence>
<comment type="similarity">
    <text evidence="1 3">Belongs to the UDP-glycosyltransferase family.</text>
</comment>
<dbReference type="CDD" id="cd03784">
    <property type="entry name" value="GT1_Gtf-like"/>
    <property type="match status" value="1"/>
</dbReference>
<comment type="caution">
    <text evidence="6">The sequence shown here is derived from an EMBL/GenBank/DDBJ whole genome shotgun (WGS) entry which is preliminary data.</text>
</comment>
<evidence type="ECO:0000256" key="4">
    <source>
        <dbReference type="RuleBase" id="RU362057"/>
    </source>
</evidence>
<dbReference type="GO" id="GO:1901137">
    <property type="term" value="P:carbohydrate derivative biosynthetic process"/>
    <property type="evidence" value="ECO:0007669"/>
    <property type="project" value="UniProtKB-ARBA"/>
</dbReference>
<organism evidence="6 7">
    <name type="scientific">Eucalyptus globulus</name>
    <name type="common">Tasmanian blue gum</name>
    <dbReference type="NCBI Taxonomy" id="34317"/>
    <lineage>
        <taxon>Eukaryota</taxon>
        <taxon>Viridiplantae</taxon>
        <taxon>Streptophyta</taxon>
        <taxon>Embryophyta</taxon>
        <taxon>Tracheophyta</taxon>
        <taxon>Spermatophyta</taxon>
        <taxon>Magnoliopsida</taxon>
        <taxon>eudicotyledons</taxon>
        <taxon>Gunneridae</taxon>
        <taxon>Pentapetalae</taxon>
        <taxon>rosids</taxon>
        <taxon>malvids</taxon>
        <taxon>Myrtales</taxon>
        <taxon>Myrtaceae</taxon>
        <taxon>Myrtoideae</taxon>
        <taxon>Eucalypteae</taxon>
        <taxon>Eucalyptus</taxon>
    </lineage>
</organism>
<dbReference type="PANTHER" id="PTHR48044:SF29">
    <property type="entry name" value="GLYCOSYLTRANSFERASE"/>
    <property type="match status" value="1"/>
</dbReference>
<dbReference type="InterPro" id="IPR058980">
    <property type="entry name" value="Glyco_transf_N"/>
</dbReference>
<keyword evidence="7" id="KW-1185">Reference proteome</keyword>
<accession>A0ABD3IVF6</accession>
<evidence type="ECO:0000313" key="7">
    <source>
        <dbReference type="Proteomes" id="UP001634007"/>
    </source>
</evidence>
<reference evidence="6 7" key="1">
    <citation type="submission" date="2024-11" db="EMBL/GenBank/DDBJ databases">
        <title>Chromosome-level genome assembly of Eucalyptus globulus Labill. provides insights into its genome evolution.</title>
        <authorList>
            <person name="Li X."/>
        </authorList>
    </citation>
    <scope>NUCLEOTIDE SEQUENCE [LARGE SCALE GENOMIC DNA]</scope>
    <source>
        <strain evidence="6">CL2024</strain>
        <tissue evidence="6">Fresh tender leaves</tissue>
    </source>
</reference>
<evidence type="ECO:0000256" key="1">
    <source>
        <dbReference type="ARBA" id="ARBA00009995"/>
    </source>
</evidence>
<evidence type="ECO:0000256" key="3">
    <source>
        <dbReference type="RuleBase" id="RU003718"/>
    </source>
</evidence>
<dbReference type="GO" id="GO:0008194">
    <property type="term" value="F:UDP-glycosyltransferase activity"/>
    <property type="evidence" value="ECO:0007669"/>
    <property type="project" value="UniProtKB-ARBA"/>
</dbReference>
<dbReference type="Proteomes" id="UP001634007">
    <property type="component" value="Unassembled WGS sequence"/>
</dbReference>
<gene>
    <name evidence="6" type="ORF">ACJRO7_003924</name>
</gene>
<dbReference type="Gene3D" id="3.40.50.2000">
    <property type="entry name" value="Glycogen Phosphorylase B"/>
    <property type="match status" value="2"/>
</dbReference>
<sequence>MRRVNSTVHALMLPWLAHGHISPFLELGKRLSERNFHIYLCSTPVNLSSIKPKISEKYSSSIELVELHLPSLPDLPPHYHTTKGLPPHLMNTLKAAFDMASPGFSNIIKKLNPNLIVYDFLQPWAPEIARLHNVPAVNFWSVGAGMVSFFFHAVQNVGEGFPFEAVRLHDYEQWKFDRLFENSAGGITDKDRALQCAGRSSGFILMKTFRELEGKYLDYLSSLVGKKVIPVGPLVQDHGVEDGNDDIIKWLDEKEECSSVFVSCGTEYFLTVKEREEIAYGLELSNVNFIWVIRFPIGESMELEEALPAGFLERVGDRGLVREGWAPQTKILEHPSIGGFVSHCGWSSIMESMKSGVPIIAMPMQLDQPLNARIVEEVGVGLEVKRNKSGELEREEIAKVIKGVVVEKDGESVRKRAKEMSDSIGNEGGRELDEVVNALVDVLHEA</sequence>
<evidence type="ECO:0000313" key="6">
    <source>
        <dbReference type="EMBL" id="KAL3718895.1"/>
    </source>
</evidence>
<dbReference type="SUPFAM" id="SSF53756">
    <property type="entry name" value="UDP-Glycosyltransferase/glycogen phosphorylase"/>
    <property type="match status" value="1"/>
</dbReference>
<dbReference type="EC" id="2.4.1.-" evidence="4"/>
<name>A0ABD3IVF6_EUCGL</name>